<keyword evidence="2" id="KW-1185">Reference proteome</keyword>
<sequence length="2481" mass="287860">MEELAEKLEKLDVKIGGLGNKPNISINPFMGRRDPRTFSAFITEFNKVGTAYSWNKADMARMLPLFLGKEAQVYYDNLTTPQKGNWDILIDQLAQKFSIGSSVPHFRRMCQTRRQRANESIPEFAEIISQLVDKAYPDSGGFNADIRREMAIDLFRGGLKMDLREQLRRMPKPNSMPEAIQQAIEEEESQLEFSREKLTNAQVESINQIGRVQTQQNQNYTNNRFQRFLPRFPRRPNFPRPNFQNNYPQNSRWNNFNRTPYRGNWRNQQNKFRPYQQNFQQTQSNNANRTRLNPQIRRSRGRGGYKINVVENRKSPSPIFPLLTLISLIFLQNAAGYQVCLKEENPTLLAPPEKMNCTVPKGNLYEEYDVEIFVPRKRPYIFTGFKCEKLIFGRSTYTFMRIYNTEIEIKDMIESVPVDECWKLIKKGRLGNKILERIDENTLRSITNLKIDWGIFGTSYFYDFDFIISIGNVYVNFETKMVKTDLGIYQNCSITENSCENGNSTIVWEDPKELHCKYESAGFFRGIVSNDYILVENLQAAFIFSEFATGNVTDDKQLCFKNNTFYMENDVFISIPKLRDFIDKDFGLRIPLFAEIGWGNEEEDEILRKKRELKRARKLTTILPTHPTINTSPTVRATMQKETEMTTKSIFKTEKITNRQIQKYTTPQPQNINQNIKILKETNINKVPNTNKENIKITTEKIITHTFTTPTIQTKILKTINPIYKRTTQKPTEGVKTGIPFKTVTSTKRPNIHENDIEILTRPTIKIEQKILPTSPIKISTPHYLASKIQTNKHFQTQRSEIITSTPINILKRARTLIPNTQNNPEPEPKELTKIINIINKENIIEPKKIIKIKNIDNKQKIVVKDMAKFFGIKPKIFRRDTPWQIGNNQTRPKTIKDSQINSQLNTRLQFLEIHTAEMVKKNFDKLWGEICNIHNKQIETAKTMMGIDTTLGARLWLRRQDITARFLGEVIEISRCFQLNPTKIFWNHEVNGTCYKRVPVEVKEDNVTRTLFLISGSYAQDLVSESEVINCEDRPKSVFKDEKGQWRTTEGLTPVEMVPNFLPYKPEEARKIFRAETIFQSDLNSLMASISVLHSYANRINKQEKILNIRNITRENVSNILIKLGEETGSLVASGIESMKNISANPLSILTGLTKWKEYLEWLIYIIPVVAVIGLVIYFYPWIQPFLSLRPKRKQLKEVEINNITNIKPSAPLEEIEMEAFIHSNIPKIYQISNLELDIESEINHPLIEIKTNNFTMKALIDSGASISYCKYSIALKIGKIKFDLLPNTRARVANGEEFFMIGKIDITIEISQLKINTQIFVAKDEFCPYEILLGSDFMKQLQTKTGFELIFDWLRKKVKFVNFRNNELTHLPMIAAINITPIKQKVKNLEKITLDPHTDTLVPCFIENSQNLENDILVSKGNYFDEDSILVGKTICKGNNVYARIRNGGNSKIILFPAKSIGFYEVLENNNVEEIFSNTLITEENNKVVKDKAKIKEINWEYLEKNIDFKNSCLSEKAKNDLKNIIYKNSKAFVGEDGKIGFFNGPIQHKIELIDEKQYVQQRPYRVPPGLQEEVHKQIHDMLEQNIIRPSESIFASPIVLVKKRDGKYRFAIDYRKLNQNTKKQVYFLPMISDILDKIGGKSIFTTFDFQAGFHQIGILPEHIEKTAFATFCGVYEFLRMPFGLCGAPCTFMKVMEYLRKDLSASFLVYLDDVILGSIDEQEHLKDIENFLKILIKYNLKLKLEKCSFGKSEIKYLGFLISEEGIRPDPKNIAAVQKFEPPKTLTELRSFIGAVSYFRRFIRNFAQIMAKLHELTKSGESVDKNWTEEHQKAFNTIKEKLITAPVLASPNFSRPFIIETDASKIAIAGCLLQKKDDGEHPISFSSRKTTPNEQKYTTAELEALAIVYCLEQYRPYIEGIGTTIVRTDNSVACSLMKNKNLVGRMAKYQLAVQAYDVKIEHRSGKSNKFCDHLSRYPNNEPNANKDIFALEVNEWQDFVNKFKEKTRDNPIDFELPKKLYNPPTIWEKVSLEEIREEQNKDRNYKEIIKKLNERKENPLTELETENENPQENFSIIDKTLYKWIEKGNDTYPVIAIPQPLRERIIRECHEDELIGAHLGITKTLEKVKKRFFWKRLASDVYNYVNSCSKCQERKTTSKNVFKEPIHPITTAKVPFYRVHIDIMGPVPITVEGYKYIFTVVDSFSKWLVAVPMENQTALTVSQAFTNNFITKFGCPRVVVSDNGKQFISNIFKDITKLYGFKHNKTTIYHPQSNGMAERLNRVIGDMLASYVNQKGNNWAYFLQSVVFAYNTSIQASIKQSPYFVLFFRDPLLPIDLRLSNWEENDREENISNYLEENVKGIEEIWKLVKITLEKSQISQKENADKSRKEHDFKIFDLVFVKIDHYEVENAHKFRPKWSGPWRILSIKPPVLTVKNIDTEKTIKIHMDKVKKFVQNCTIPLRKLTKNSSEGEQEHNSENN</sequence>
<gene>
    <name evidence="1" type="ORF">MENTE1834_LOCUS16000</name>
</gene>
<accession>A0ACB0YSQ9</accession>
<name>A0ACB0YSQ9_MELEN</name>
<evidence type="ECO:0000313" key="1">
    <source>
        <dbReference type="EMBL" id="CAK5060616.1"/>
    </source>
</evidence>
<comment type="caution">
    <text evidence="1">The sequence shown here is derived from an EMBL/GenBank/DDBJ whole genome shotgun (WGS) entry which is preliminary data.</text>
</comment>
<organism evidence="1 2">
    <name type="scientific">Meloidogyne enterolobii</name>
    <name type="common">Root-knot nematode worm</name>
    <name type="synonym">Meloidogyne mayaguensis</name>
    <dbReference type="NCBI Taxonomy" id="390850"/>
    <lineage>
        <taxon>Eukaryota</taxon>
        <taxon>Metazoa</taxon>
        <taxon>Ecdysozoa</taxon>
        <taxon>Nematoda</taxon>
        <taxon>Chromadorea</taxon>
        <taxon>Rhabditida</taxon>
        <taxon>Tylenchina</taxon>
        <taxon>Tylenchomorpha</taxon>
        <taxon>Tylenchoidea</taxon>
        <taxon>Meloidogynidae</taxon>
        <taxon>Meloidogyninae</taxon>
        <taxon>Meloidogyne</taxon>
    </lineage>
</organism>
<reference evidence="1" key="1">
    <citation type="submission" date="2023-11" db="EMBL/GenBank/DDBJ databases">
        <authorList>
            <person name="Poullet M."/>
        </authorList>
    </citation>
    <scope>NUCLEOTIDE SEQUENCE</scope>
    <source>
        <strain evidence="1">E1834</strain>
    </source>
</reference>
<dbReference type="Proteomes" id="UP001497535">
    <property type="component" value="Unassembled WGS sequence"/>
</dbReference>
<proteinExistence type="predicted"/>
<dbReference type="EMBL" id="CAVMJV010000018">
    <property type="protein sequence ID" value="CAK5060616.1"/>
    <property type="molecule type" value="Genomic_DNA"/>
</dbReference>
<evidence type="ECO:0000313" key="2">
    <source>
        <dbReference type="Proteomes" id="UP001497535"/>
    </source>
</evidence>
<protein>
    <submittedName>
        <fullName evidence="1">Uncharacterized protein</fullName>
    </submittedName>
</protein>